<protein>
    <submittedName>
        <fullName evidence="2">Uncharacterized protein</fullName>
    </submittedName>
</protein>
<dbReference type="EMBL" id="JYDT01000042">
    <property type="protein sequence ID" value="KRY88418.1"/>
    <property type="molecule type" value="Genomic_DNA"/>
</dbReference>
<keyword evidence="1" id="KW-0812">Transmembrane</keyword>
<keyword evidence="1" id="KW-0472">Membrane</keyword>
<accession>A0A0V1FR02</accession>
<evidence type="ECO:0000313" key="2">
    <source>
        <dbReference type="EMBL" id="KRY88418.1"/>
    </source>
</evidence>
<organism evidence="2 3">
    <name type="scientific">Trichinella pseudospiralis</name>
    <name type="common">Parasitic roundworm</name>
    <dbReference type="NCBI Taxonomy" id="6337"/>
    <lineage>
        <taxon>Eukaryota</taxon>
        <taxon>Metazoa</taxon>
        <taxon>Ecdysozoa</taxon>
        <taxon>Nematoda</taxon>
        <taxon>Enoplea</taxon>
        <taxon>Dorylaimia</taxon>
        <taxon>Trichinellida</taxon>
        <taxon>Trichinellidae</taxon>
        <taxon>Trichinella</taxon>
    </lineage>
</organism>
<evidence type="ECO:0000256" key="1">
    <source>
        <dbReference type="SAM" id="Phobius"/>
    </source>
</evidence>
<dbReference type="Proteomes" id="UP000054995">
    <property type="component" value="Unassembled WGS sequence"/>
</dbReference>
<dbReference type="AlphaFoldDB" id="A0A0V1FR02"/>
<reference evidence="2 3" key="1">
    <citation type="submission" date="2015-01" db="EMBL/GenBank/DDBJ databases">
        <title>Evolution of Trichinella species and genotypes.</title>
        <authorList>
            <person name="Korhonen P.K."/>
            <person name="Edoardo P."/>
            <person name="Giuseppe L.R."/>
            <person name="Gasser R.B."/>
        </authorList>
    </citation>
    <scope>NUCLEOTIDE SEQUENCE [LARGE SCALE GENOMIC DNA]</scope>
    <source>
        <strain evidence="2">ISS470</strain>
    </source>
</reference>
<feature type="transmembrane region" description="Helical" evidence="1">
    <location>
        <begin position="12"/>
        <end position="35"/>
    </location>
</feature>
<proteinExistence type="predicted"/>
<evidence type="ECO:0000313" key="3">
    <source>
        <dbReference type="Proteomes" id="UP000054995"/>
    </source>
</evidence>
<keyword evidence="3" id="KW-1185">Reference proteome</keyword>
<sequence>MARCNVLESIDFSNLITITAELGLFIYNGIIWSAFDVCSIVTNICNKLHSIYSADEAIHQEDYFCGSWRSIPELITAALIDASPFNASLSNCPLAGRLYTACADTAADIN</sequence>
<keyword evidence="1" id="KW-1133">Transmembrane helix</keyword>
<gene>
    <name evidence="2" type="ORF">T4D_9366</name>
</gene>
<comment type="caution">
    <text evidence="2">The sequence shown here is derived from an EMBL/GenBank/DDBJ whole genome shotgun (WGS) entry which is preliminary data.</text>
</comment>
<name>A0A0V1FR02_TRIPS</name>
<dbReference type="OrthoDB" id="5919103at2759"/>